<accession>A0A7W7U3E7</accession>
<dbReference type="Proteomes" id="UP000582643">
    <property type="component" value="Unassembled WGS sequence"/>
</dbReference>
<evidence type="ECO:0000256" key="1">
    <source>
        <dbReference type="SAM" id="Phobius"/>
    </source>
</evidence>
<gene>
    <name evidence="2" type="ORF">GGE06_005207</name>
</gene>
<dbReference type="EMBL" id="JACHJY010000007">
    <property type="protein sequence ID" value="MBB4984261.1"/>
    <property type="molecule type" value="Genomic_DNA"/>
</dbReference>
<evidence type="ECO:0000313" key="2">
    <source>
        <dbReference type="EMBL" id="MBB4984261.1"/>
    </source>
</evidence>
<sequence>MDHRKRSEPRPPASGLGPRGRAALILVLTISLICGAVATASLWSAGAKADRELATHRHQVQATTTGTAKDPPVATRYGSTPRALAPAVWEQPEHVRRSGTIHVPPRTPQGRTVTIWVDDTGTPARPPGSAADRALTSLSGGSVATASVGAIGAGVLALVRRRTEARRLAVWEQEWEEVEPVWSGRLRRGKAPGTDDD</sequence>
<comment type="caution">
    <text evidence="2">The sequence shown here is derived from an EMBL/GenBank/DDBJ whole genome shotgun (WGS) entry which is preliminary data.</text>
</comment>
<keyword evidence="1" id="KW-1133">Transmembrane helix</keyword>
<dbReference type="InterPro" id="IPR039708">
    <property type="entry name" value="MT1774/Rv1733c-like"/>
</dbReference>
<feature type="transmembrane region" description="Helical" evidence="1">
    <location>
        <begin position="138"/>
        <end position="159"/>
    </location>
</feature>
<dbReference type="RefSeq" id="WP_184931885.1">
    <property type="nucleotide sequence ID" value="NZ_JACHJY010000007.1"/>
</dbReference>
<feature type="transmembrane region" description="Helical" evidence="1">
    <location>
        <begin position="21"/>
        <end position="43"/>
    </location>
</feature>
<keyword evidence="1" id="KW-0812">Transmembrane</keyword>
<keyword evidence="1" id="KW-0472">Membrane</keyword>
<proteinExistence type="predicted"/>
<organism evidence="2 3">
    <name type="scientific">Streptomyces nymphaeiformis</name>
    <dbReference type="NCBI Taxonomy" id="2663842"/>
    <lineage>
        <taxon>Bacteria</taxon>
        <taxon>Bacillati</taxon>
        <taxon>Actinomycetota</taxon>
        <taxon>Actinomycetes</taxon>
        <taxon>Kitasatosporales</taxon>
        <taxon>Streptomycetaceae</taxon>
        <taxon>Streptomyces</taxon>
    </lineage>
</organism>
<dbReference type="PANTHER" id="PTHR42305">
    <property type="entry name" value="MEMBRANE PROTEIN RV1733C-RELATED"/>
    <property type="match status" value="1"/>
</dbReference>
<reference evidence="2 3" key="1">
    <citation type="submission" date="2020-08" db="EMBL/GenBank/DDBJ databases">
        <title>Genomic Encyclopedia of Type Strains, Phase III (KMG-III): the genomes of soil and plant-associated and newly described type strains.</title>
        <authorList>
            <person name="Whitman W."/>
        </authorList>
    </citation>
    <scope>NUCLEOTIDE SEQUENCE [LARGE SCALE GENOMIC DNA]</scope>
    <source>
        <strain evidence="2 3">SFB5A</strain>
    </source>
</reference>
<keyword evidence="3" id="KW-1185">Reference proteome</keyword>
<name>A0A7W7U3E7_9ACTN</name>
<protein>
    <submittedName>
        <fullName evidence="2">Uncharacterized protein</fullName>
    </submittedName>
</protein>
<dbReference type="PANTHER" id="PTHR42305:SF1">
    <property type="entry name" value="MEMBRANE PROTEIN RV1733C-RELATED"/>
    <property type="match status" value="1"/>
</dbReference>
<evidence type="ECO:0000313" key="3">
    <source>
        <dbReference type="Proteomes" id="UP000582643"/>
    </source>
</evidence>
<dbReference type="AlphaFoldDB" id="A0A7W7U3E7"/>